<dbReference type="PANTHER" id="PTHR31205:SF69">
    <property type="entry name" value="ACTIN CROSS-LINKING PROTEIN (DUF569)"/>
    <property type="match status" value="1"/>
</dbReference>
<dbReference type="FunFam" id="2.80.10.50:FF:000067">
    <property type="entry name" value="BnaC05g19630D protein"/>
    <property type="match status" value="2"/>
</dbReference>
<keyword evidence="4" id="KW-1185">Reference proteome</keyword>
<evidence type="ECO:0000259" key="2">
    <source>
        <dbReference type="Pfam" id="PF04601"/>
    </source>
</evidence>
<dbReference type="Proteomes" id="UP000834106">
    <property type="component" value="Chromosome 16"/>
</dbReference>
<reference evidence="3" key="1">
    <citation type="submission" date="2023-05" db="EMBL/GenBank/DDBJ databases">
        <authorList>
            <person name="Huff M."/>
        </authorList>
    </citation>
    <scope>NUCLEOTIDE SEQUENCE</scope>
</reference>
<feature type="compositionally biased region" description="Low complexity" evidence="1">
    <location>
        <begin position="383"/>
        <end position="402"/>
    </location>
</feature>
<dbReference type="InterPro" id="IPR007679">
    <property type="entry name" value="DUF569"/>
</dbReference>
<proteinExistence type="predicted"/>
<evidence type="ECO:0000313" key="4">
    <source>
        <dbReference type="Proteomes" id="UP000834106"/>
    </source>
</evidence>
<dbReference type="Pfam" id="PF04601">
    <property type="entry name" value="DUF569"/>
    <property type="match status" value="2"/>
</dbReference>
<accession>A0AAD2E6Q8</accession>
<name>A0AAD2E6Q8_9LAMI</name>
<organism evidence="3 4">
    <name type="scientific">Fraxinus pennsylvanica</name>
    <dbReference type="NCBI Taxonomy" id="56036"/>
    <lineage>
        <taxon>Eukaryota</taxon>
        <taxon>Viridiplantae</taxon>
        <taxon>Streptophyta</taxon>
        <taxon>Embryophyta</taxon>
        <taxon>Tracheophyta</taxon>
        <taxon>Spermatophyta</taxon>
        <taxon>Magnoliopsida</taxon>
        <taxon>eudicotyledons</taxon>
        <taxon>Gunneridae</taxon>
        <taxon>Pentapetalae</taxon>
        <taxon>asterids</taxon>
        <taxon>lamiids</taxon>
        <taxon>Lamiales</taxon>
        <taxon>Oleaceae</taxon>
        <taxon>Oleeae</taxon>
        <taxon>Fraxinus</taxon>
    </lineage>
</organism>
<feature type="domain" description="DUF569" evidence="2">
    <location>
        <begin position="1"/>
        <end position="143"/>
    </location>
</feature>
<dbReference type="SUPFAM" id="SSF50405">
    <property type="entry name" value="Actin-crosslinking proteins"/>
    <property type="match status" value="2"/>
</dbReference>
<feature type="compositionally biased region" description="Polar residues" evidence="1">
    <location>
        <begin position="403"/>
        <end position="415"/>
    </location>
</feature>
<protein>
    <recommendedName>
        <fullName evidence="2">DUF569 domain-containing protein</fullName>
    </recommendedName>
</protein>
<dbReference type="EMBL" id="OU503051">
    <property type="protein sequence ID" value="CAI9779334.1"/>
    <property type="molecule type" value="Genomic_DNA"/>
</dbReference>
<dbReference type="AlphaFoldDB" id="A0AAD2E6Q8"/>
<sequence>MEFFKIAKAVRLKSHLNKYLVADDDQVSTRQSQSAATRKGRWTVELVETNSHVIRLKSCHGRYLTASKEPFLLGTTGCKVMQTDQENMKDFSIEWQPIRDGFQVKLKSLRGTFLLANGGTPPWRNSITHDNPNTGSTKNWILWDVEAVEIPEDEFLTDYLSMVSSFSSVSDEISGLDMSSPVPESLVSGYSPSFKRLSMEKKSFNLISRTPAMDLFQNSKAVRLRSVHDKYLIAEEDEESVSQERNGSSKNAKWTVELVENSDNIIRLKSCYNKYLTASNQPFLLGMTGRKVLQTLPGRLDSSVEWEPIREGNSVKLKTRYGQFLRANGGLPPWRKSVTHDIPHRTATQDWILWNVHVAEILVAQSPVAAASVPPRLVDHSDSFASDSSSPSTHSSMSASFSGPESNDSVASSPSNGSHGRMMYFHMANEYGEIDEGFEELGISFKGNGVQELTKRLEEHFLQVIQLCMSLWFRPHNKKLKLWEELERHCRRNSEYMAISLYTNEMLHILYIRLHSFRNAFLILSRLSSVEVLNSQNNCKCIRVLDLICTSEIAFASYFVAEVFCIILRKLQLMSLSSRKSPRNWEKYEILY</sequence>
<evidence type="ECO:0000313" key="3">
    <source>
        <dbReference type="EMBL" id="CAI9779334.1"/>
    </source>
</evidence>
<feature type="domain" description="DUF569" evidence="2">
    <location>
        <begin position="213"/>
        <end position="354"/>
    </location>
</feature>
<dbReference type="PANTHER" id="PTHR31205">
    <property type="entry name" value="ACTIN CROSS-LINKING PROTEIN (DUF569)"/>
    <property type="match status" value="1"/>
</dbReference>
<gene>
    <name evidence="3" type="ORF">FPE_LOCUS26764</name>
</gene>
<dbReference type="Gene3D" id="2.80.10.50">
    <property type="match status" value="2"/>
</dbReference>
<dbReference type="InterPro" id="IPR008999">
    <property type="entry name" value="Actin-crosslinking"/>
</dbReference>
<feature type="region of interest" description="Disordered" evidence="1">
    <location>
        <begin position="381"/>
        <end position="415"/>
    </location>
</feature>
<dbReference type="CDD" id="cd23340">
    <property type="entry name" value="beta-trefoil_FSCN_ACP-like"/>
    <property type="match status" value="2"/>
</dbReference>
<evidence type="ECO:0000256" key="1">
    <source>
        <dbReference type="SAM" id="MobiDB-lite"/>
    </source>
</evidence>